<evidence type="ECO:0000256" key="6">
    <source>
        <dbReference type="ARBA" id="ARBA00023027"/>
    </source>
</evidence>
<keyword evidence="3 7" id="KW-0819">tRNA processing</keyword>
<evidence type="ECO:0000313" key="11">
    <source>
        <dbReference type="Proteomes" id="UP000282876"/>
    </source>
</evidence>
<dbReference type="AlphaFoldDB" id="A0A437AM61"/>
<gene>
    <name evidence="10" type="ORF">TUBRATIS_14460</name>
</gene>
<dbReference type="EC" id="1.3.1.-" evidence="7"/>
<evidence type="ECO:0000256" key="5">
    <source>
        <dbReference type="ARBA" id="ARBA00023002"/>
    </source>
</evidence>
<keyword evidence="1 7" id="KW-0285">Flavoprotein</keyword>
<evidence type="ECO:0000256" key="2">
    <source>
        <dbReference type="ARBA" id="ARBA00022643"/>
    </source>
</evidence>
<sequence>MKILELIKKKKVKILAPMVNYSDLAYRILARKYGADICYTEMVNTEVFLRNKCNPEKNQFFYYAEEDRPLVIQICGNKPQRMLEVALILQSYCDAIDINFGYPQNIAKRGNYGAFLENDWGLIKEIVKLLSSKLRVPLFCKIRIFEDKEKTLKYAKLFEENGCKLLVVHGRTKEQRGVNTGMADWNVIKEIKSVLNIPVISNGNILYHSDIQKCLDYTNCDGVMVAETHIYDPSIFTNQKIECFTIFKEYISLLKKYQNDMSLFRNHFFKMFHKILEKLPHFREEIHKVKCLEEGEIFVDKIENEFKSIFEELDDLFLQPRIRGEIIEITLE</sequence>
<feature type="binding site" evidence="8">
    <location>
        <position position="73"/>
    </location>
    <ligand>
        <name>FMN</name>
        <dbReference type="ChEBI" id="CHEBI:58210"/>
    </ligand>
</feature>
<dbReference type="VEuPathDB" id="MicrosporidiaDB:TUBRATIS_14460"/>
<dbReference type="OrthoDB" id="272303at2759"/>
<comment type="similarity">
    <text evidence="7">Belongs to the dus family.</text>
</comment>
<dbReference type="STRING" id="291195.A0A437AM61"/>
<evidence type="ECO:0000256" key="3">
    <source>
        <dbReference type="ARBA" id="ARBA00022694"/>
    </source>
</evidence>
<dbReference type="InterPro" id="IPR035587">
    <property type="entry name" value="DUS-like_FMN-bd"/>
</dbReference>
<feature type="domain" description="DUS-like FMN-binding" evidence="9">
    <location>
        <begin position="14"/>
        <end position="277"/>
    </location>
</feature>
<comment type="caution">
    <text evidence="10">The sequence shown here is derived from an EMBL/GenBank/DDBJ whole genome shotgun (WGS) entry which is preliminary data.</text>
</comment>
<keyword evidence="11" id="KW-1185">Reference proteome</keyword>
<keyword evidence="6" id="KW-0520">NAD</keyword>
<comment type="function">
    <text evidence="7">Catalyzes the synthesis of dihydrouridine, a modified base found in the D-loop of most tRNAs.</text>
</comment>
<dbReference type="PANTHER" id="PTHR11082">
    <property type="entry name" value="TRNA-DIHYDROURIDINE SYNTHASE"/>
    <property type="match status" value="1"/>
</dbReference>
<dbReference type="Proteomes" id="UP000282876">
    <property type="component" value="Unassembled WGS sequence"/>
</dbReference>
<dbReference type="InterPro" id="IPR001269">
    <property type="entry name" value="DUS_fam"/>
</dbReference>
<keyword evidence="2 7" id="KW-0288">FMN</keyword>
<dbReference type="EMBL" id="RCSS01000323">
    <property type="protein sequence ID" value="RVD92066.1"/>
    <property type="molecule type" value="Genomic_DNA"/>
</dbReference>
<name>A0A437AM61_9MICR</name>
<dbReference type="SUPFAM" id="SSF51395">
    <property type="entry name" value="FMN-linked oxidoreductases"/>
    <property type="match status" value="1"/>
</dbReference>
<dbReference type="GO" id="GO:0017150">
    <property type="term" value="F:tRNA dihydrouridine synthase activity"/>
    <property type="evidence" value="ECO:0007669"/>
    <property type="project" value="InterPro"/>
</dbReference>
<proteinExistence type="inferred from homology"/>
<dbReference type="GO" id="GO:0050660">
    <property type="term" value="F:flavin adenine dinucleotide binding"/>
    <property type="evidence" value="ECO:0007669"/>
    <property type="project" value="InterPro"/>
</dbReference>
<evidence type="ECO:0000256" key="4">
    <source>
        <dbReference type="ARBA" id="ARBA00022857"/>
    </source>
</evidence>
<dbReference type="Gene3D" id="3.20.20.70">
    <property type="entry name" value="Aldolase class I"/>
    <property type="match status" value="1"/>
</dbReference>
<comment type="cofactor">
    <cofactor evidence="7 8">
        <name>FMN</name>
        <dbReference type="ChEBI" id="CHEBI:58210"/>
    </cofactor>
</comment>
<evidence type="ECO:0000256" key="1">
    <source>
        <dbReference type="ARBA" id="ARBA00022630"/>
    </source>
</evidence>
<dbReference type="PANTHER" id="PTHR11082:SF5">
    <property type="entry name" value="TRNA-DIHYDROURIDINE(16_17) SYNTHASE [NAD(P)(+)]-LIKE"/>
    <property type="match status" value="1"/>
</dbReference>
<evidence type="ECO:0000259" key="9">
    <source>
        <dbReference type="Pfam" id="PF01207"/>
    </source>
</evidence>
<feature type="binding site" evidence="8">
    <location>
        <position position="169"/>
    </location>
    <ligand>
        <name>FMN</name>
        <dbReference type="ChEBI" id="CHEBI:58210"/>
    </ligand>
</feature>
<dbReference type="Pfam" id="PF01207">
    <property type="entry name" value="Dus"/>
    <property type="match status" value="1"/>
</dbReference>
<organism evidence="10 11">
    <name type="scientific">Tubulinosema ratisbonensis</name>
    <dbReference type="NCBI Taxonomy" id="291195"/>
    <lineage>
        <taxon>Eukaryota</taxon>
        <taxon>Fungi</taxon>
        <taxon>Fungi incertae sedis</taxon>
        <taxon>Microsporidia</taxon>
        <taxon>Tubulinosematoidea</taxon>
        <taxon>Tubulinosematidae</taxon>
        <taxon>Tubulinosema</taxon>
    </lineage>
</organism>
<dbReference type="CDD" id="cd02801">
    <property type="entry name" value="DUS_like_FMN"/>
    <property type="match status" value="1"/>
</dbReference>
<dbReference type="InterPro" id="IPR013785">
    <property type="entry name" value="Aldolase_TIM"/>
</dbReference>
<dbReference type="PIRSF" id="PIRSF006621">
    <property type="entry name" value="Dus"/>
    <property type="match status" value="1"/>
</dbReference>
<keyword evidence="5 7" id="KW-0560">Oxidoreductase</keyword>
<feature type="binding site" evidence="8">
    <location>
        <position position="141"/>
    </location>
    <ligand>
        <name>FMN</name>
        <dbReference type="ChEBI" id="CHEBI:58210"/>
    </ligand>
</feature>
<accession>A0A437AM61</accession>
<protein>
    <recommendedName>
        <fullName evidence="7">tRNA-dihydrouridine synthase</fullName>
        <ecNumber evidence="7">1.3.1.-</ecNumber>
    </recommendedName>
</protein>
<feature type="binding site" evidence="8">
    <location>
        <begin position="17"/>
        <end position="19"/>
    </location>
    <ligand>
        <name>FMN</name>
        <dbReference type="ChEBI" id="CHEBI:58210"/>
    </ligand>
</feature>
<evidence type="ECO:0000256" key="8">
    <source>
        <dbReference type="PIRSR" id="PIRSR006621-2"/>
    </source>
</evidence>
<evidence type="ECO:0000256" key="7">
    <source>
        <dbReference type="PIRNR" id="PIRNR006621"/>
    </source>
</evidence>
<reference evidence="10 11" key="1">
    <citation type="submission" date="2018-10" db="EMBL/GenBank/DDBJ databases">
        <title>Draft genome sequence of the microsporidian Tubulinosema ratisbonensis.</title>
        <authorList>
            <person name="Polonais V."/>
            <person name="Peyretaillade E."/>
            <person name="Niehus S."/>
            <person name="Wawrzyniak I."/>
            <person name="Franchet A."/>
            <person name="Gaspin C."/>
            <person name="Reichstadt M."/>
            <person name="Belser C."/>
            <person name="Labadie K."/>
            <person name="Delbac F."/>
            <person name="Ferrandon D."/>
        </authorList>
    </citation>
    <scope>NUCLEOTIDE SEQUENCE [LARGE SCALE GENOMIC DNA]</scope>
    <source>
        <strain evidence="10 11">Franzen</strain>
    </source>
</reference>
<keyword evidence="4" id="KW-0521">NADP</keyword>
<evidence type="ECO:0000313" key="10">
    <source>
        <dbReference type="EMBL" id="RVD92066.1"/>
    </source>
</evidence>
<keyword evidence="8" id="KW-0547">Nucleotide-binding</keyword>